<feature type="region of interest" description="Disordered" evidence="1">
    <location>
        <begin position="1"/>
        <end position="37"/>
    </location>
</feature>
<keyword evidence="3" id="KW-1185">Reference proteome</keyword>
<protein>
    <submittedName>
        <fullName evidence="2">Uncharacterized protein</fullName>
    </submittedName>
</protein>
<organism evidence="2 3">
    <name type="scientific">Nocardioides aurantiacus</name>
    <dbReference type="NCBI Taxonomy" id="86796"/>
    <lineage>
        <taxon>Bacteria</taxon>
        <taxon>Bacillati</taxon>
        <taxon>Actinomycetota</taxon>
        <taxon>Actinomycetes</taxon>
        <taxon>Propionibacteriales</taxon>
        <taxon>Nocardioidaceae</taxon>
        <taxon>Nocardioides</taxon>
    </lineage>
</organism>
<dbReference type="Proteomes" id="UP000281738">
    <property type="component" value="Unassembled WGS sequence"/>
</dbReference>
<evidence type="ECO:0000256" key="1">
    <source>
        <dbReference type="SAM" id="MobiDB-lite"/>
    </source>
</evidence>
<evidence type="ECO:0000313" key="3">
    <source>
        <dbReference type="Proteomes" id="UP000281738"/>
    </source>
</evidence>
<name>A0A3N2CU19_9ACTN</name>
<gene>
    <name evidence="2" type="ORF">EDD33_1885</name>
</gene>
<proteinExistence type="predicted"/>
<dbReference type="AlphaFoldDB" id="A0A3N2CU19"/>
<evidence type="ECO:0000313" key="2">
    <source>
        <dbReference type="EMBL" id="ROR91025.1"/>
    </source>
</evidence>
<feature type="compositionally biased region" description="Basic and acidic residues" evidence="1">
    <location>
        <begin position="1"/>
        <end position="13"/>
    </location>
</feature>
<reference evidence="2 3" key="1">
    <citation type="submission" date="2018-11" db="EMBL/GenBank/DDBJ databases">
        <title>Sequencing the genomes of 1000 actinobacteria strains.</title>
        <authorList>
            <person name="Klenk H.-P."/>
        </authorList>
    </citation>
    <scope>NUCLEOTIDE SEQUENCE [LARGE SCALE GENOMIC DNA]</scope>
    <source>
        <strain evidence="2 3">DSM 12652</strain>
    </source>
</reference>
<dbReference type="EMBL" id="RKHO01000001">
    <property type="protein sequence ID" value="ROR91025.1"/>
    <property type="molecule type" value="Genomic_DNA"/>
</dbReference>
<sequence length="37" mass="4427">MQRRESFEFDKRYPNGKGCDPETLSHGTRIGERDRTR</sequence>
<comment type="caution">
    <text evidence="2">The sequence shown here is derived from an EMBL/GenBank/DDBJ whole genome shotgun (WGS) entry which is preliminary data.</text>
</comment>
<accession>A0A3N2CU19</accession>